<reference evidence="1" key="2">
    <citation type="submission" date="2020-11" db="EMBL/GenBank/DDBJ databases">
        <authorList>
            <person name="McCartney M.A."/>
            <person name="Auch B."/>
            <person name="Kono T."/>
            <person name="Mallez S."/>
            <person name="Becker A."/>
            <person name="Gohl D.M."/>
            <person name="Silverstein K.A.T."/>
            <person name="Koren S."/>
            <person name="Bechman K.B."/>
            <person name="Herman A."/>
            <person name="Abrahante J.E."/>
            <person name="Garbe J."/>
        </authorList>
    </citation>
    <scope>NUCLEOTIDE SEQUENCE</scope>
    <source>
        <strain evidence="1">Duluth1</strain>
        <tissue evidence="1">Whole animal</tissue>
    </source>
</reference>
<gene>
    <name evidence="1" type="ORF">DPMN_108167</name>
</gene>
<dbReference type="AlphaFoldDB" id="A0A9D4K8C3"/>
<name>A0A9D4K8C3_DREPO</name>
<dbReference type="EMBL" id="JAIWYP010000004">
    <property type="protein sequence ID" value="KAH3834834.1"/>
    <property type="molecule type" value="Genomic_DNA"/>
</dbReference>
<evidence type="ECO:0000313" key="1">
    <source>
        <dbReference type="EMBL" id="KAH3834834.1"/>
    </source>
</evidence>
<evidence type="ECO:0000313" key="2">
    <source>
        <dbReference type="Proteomes" id="UP000828390"/>
    </source>
</evidence>
<keyword evidence="2" id="KW-1185">Reference proteome</keyword>
<protein>
    <submittedName>
        <fullName evidence="1">Uncharacterized protein</fullName>
    </submittedName>
</protein>
<dbReference type="Proteomes" id="UP000828390">
    <property type="component" value="Unassembled WGS sequence"/>
</dbReference>
<proteinExistence type="predicted"/>
<organism evidence="1 2">
    <name type="scientific">Dreissena polymorpha</name>
    <name type="common">Zebra mussel</name>
    <name type="synonym">Mytilus polymorpha</name>
    <dbReference type="NCBI Taxonomy" id="45954"/>
    <lineage>
        <taxon>Eukaryota</taxon>
        <taxon>Metazoa</taxon>
        <taxon>Spiralia</taxon>
        <taxon>Lophotrochozoa</taxon>
        <taxon>Mollusca</taxon>
        <taxon>Bivalvia</taxon>
        <taxon>Autobranchia</taxon>
        <taxon>Heteroconchia</taxon>
        <taxon>Euheterodonta</taxon>
        <taxon>Imparidentia</taxon>
        <taxon>Neoheterodontei</taxon>
        <taxon>Myida</taxon>
        <taxon>Dreissenoidea</taxon>
        <taxon>Dreissenidae</taxon>
        <taxon>Dreissena</taxon>
    </lineage>
</organism>
<reference evidence="1" key="1">
    <citation type="journal article" date="2019" name="bioRxiv">
        <title>The Genome of the Zebra Mussel, Dreissena polymorpha: A Resource for Invasive Species Research.</title>
        <authorList>
            <person name="McCartney M.A."/>
            <person name="Auch B."/>
            <person name="Kono T."/>
            <person name="Mallez S."/>
            <person name="Zhang Y."/>
            <person name="Obille A."/>
            <person name="Becker A."/>
            <person name="Abrahante J.E."/>
            <person name="Garbe J."/>
            <person name="Badalamenti J.P."/>
            <person name="Herman A."/>
            <person name="Mangelson H."/>
            <person name="Liachko I."/>
            <person name="Sullivan S."/>
            <person name="Sone E.D."/>
            <person name="Koren S."/>
            <person name="Silverstein K.A.T."/>
            <person name="Beckman K.B."/>
            <person name="Gohl D.M."/>
        </authorList>
    </citation>
    <scope>NUCLEOTIDE SEQUENCE</scope>
    <source>
        <strain evidence="1">Duluth1</strain>
        <tissue evidence="1">Whole animal</tissue>
    </source>
</reference>
<accession>A0A9D4K8C3</accession>
<sequence length="120" mass="13863">MFHQLPRHRMMSAVKIILLDRQTTTFFSGYSFQATQHTCHSRTSGYRVRQSMGFSVQPGFQPGFQSPPGYQQDVSPFFHEGQPCYRTSQPHPKEHCHQASVFSNRTNSLFLDSQIPQQKL</sequence>
<comment type="caution">
    <text evidence="1">The sequence shown here is derived from an EMBL/GenBank/DDBJ whole genome shotgun (WGS) entry which is preliminary data.</text>
</comment>